<dbReference type="Proteomes" id="UP001604336">
    <property type="component" value="Unassembled WGS sequence"/>
</dbReference>
<keyword evidence="2" id="KW-1185">Reference proteome</keyword>
<evidence type="ECO:0000313" key="2">
    <source>
        <dbReference type="Proteomes" id="UP001604336"/>
    </source>
</evidence>
<sequence>MGAENNQHAKVVSMVETPPAVGASHAGGYERSLGREAFESFTNLAFFIYSLIHHLPTPEFSRSFPRDCISLSYSKLSKSLEAKSHESSGGFVKLGKHVKQYQ</sequence>
<gene>
    <name evidence="1" type="ORF">Adt_28677</name>
</gene>
<comment type="caution">
    <text evidence="1">The sequence shown here is derived from an EMBL/GenBank/DDBJ whole genome shotgun (WGS) entry which is preliminary data.</text>
</comment>
<protein>
    <submittedName>
        <fullName evidence="1">Uncharacterized protein</fullName>
    </submittedName>
</protein>
<proteinExistence type="predicted"/>
<reference evidence="2" key="1">
    <citation type="submission" date="2024-07" db="EMBL/GenBank/DDBJ databases">
        <title>Two chromosome-level genome assemblies of Korean endemic species Abeliophyllum distichum and Forsythia ovata (Oleaceae).</title>
        <authorList>
            <person name="Jang H."/>
        </authorList>
    </citation>
    <scope>NUCLEOTIDE SEQUENCE [LARGE SCALE GENOMIC DNA]</scope>
</reference>
<accession>A0ABD1RYK4</accession>
<dbReference type="EMBL" id="JBFOLK010000008">
    <property type="protein sequence ID" value="KAL2493049.1"/>
    <property type="molecule type" value="Genomic_DNA"/>
</dbReference>
<dbReference type="AlphaFoldDB" id="A0ABD1RYK4"/>
<name>A0ABD1RYK4_9LAMI</name>
<evidence type="ECO:0000313" key="1">
    <source>
        <dbReference type="EMBL" id="KAL2493049.1"/>
    </source>
</evidence>
<organism evidence="1 2">
    <name type="scientific">Abeliophyllum distichum</name>
    <dbReference type="NCBI Taxonomy" id="126358"/>
    <lineage>
        <taxon>Eukaryota</taxon>
        <taxon>Viridiplantae</taxon>
        <taxon>Streptophyta</taxon>
        <taxon>Embryophyta</taxon>
        <taxon>Tracheophyta</taxon>
        <taxon>Spermatophyta</taxon>
        <taxon>Magnoliopsida</taxon>
        <taxon>eudicotyledons</taxon>
        <taxon>Gunneridae</taxon>
        <taxon>Pentapetalae</taxon>
        <taxon>asterids</taxon>
        <taxon>lamiids</taxon>
        <taxon>Lamiales</taxon>
        <taxon>Oleaceae</taxon>
        <taxon>Forsythieae</taxon>
        <taxon>Abeliophyllum</taxon>
    </lineage>
</organism>